<dbReference type="Proteomes" id="UP001485459">
    <property type="component" value="Chromosome"/>
</dbReference>
<dbReference type="SUPFAM" id="SSF51735">
    <property type="entry name" value="NAD(P)-binding Rossmann-fold domains"/>
    <property type="match status" value="1"/>
</dbReference>
<dbReference type="InterPro" id="IPR036291">
    <property type="entry name" value="NAD(P)-bd_dom_sf"/>
</dbReference>
<sequence>MPETLNVILTGATGMVGEGVLLECLENPHVEKVLIINRRPSGYTHPKLQEIIHENFFNIRPIAGQLTGYNACFFCLGVTSVGKSEPEYYRQTYVLTMHFAETLADRNRDIAFCYVSGSGTDGSEHGRVMWARVKGKTENDLMKLPFRAAFAFRPGLLKATPGQRHLLKAYKFFGWMYPFFRSLFPGFASSLQELGKAMIAVSRNGYTSKVIEVRDIHKLAALP</sequence>
<keyword evidence="2" id="KW-1185">Reference proteome</keyword>
<evidence type="ECO:0000313" key="2">
    <source>
        <dbReference type="Proteomes" id="UP001485459"/>
    </source>
</evidence>
<dbReference type="PANTHER" id="PTHR14097:SF8">
    <property type="entry name" value="NAD(P)-BINDING DOMAIN-CONTAINING PROTEIN"/>
    <property type="match status" value="1"/>
</dbReference>
<name>A0ABZ2YN13_9BACT</name>
<accession>A0ABZ2YN13</accession>
<dbReference type="EMBL" id="CP149822">
    <property type="protein sequence ID" value="WZN40301.1"/>
    <property type="molecule type" value="Genomic_DNA"/>
</dbReference>
<reference evidence="2" key="1">
    <citation type="submission" date="2024-03" db="EMBL/GenBank/DDBJ databases">
        <title>Chitinophaga horti sp. nov., isolated from garden soil.</title>
        <authorList>
            <person name="Lee D.S."/>
            <person name="Han D.M."/>
            <person name="Baek J.H."/>
            <person name="Choi D.G."/>
            <person name="Jeon J.H."/>
            <person name="Jeon C.O."/>
        </authorList>
    </citation>
    <scope>NUCLEOTIDE SEQUENCE [LARGE SCALE GENOMIC DNA]</scope>
    <source>
        <strain evidence="2">GPA1</strain>
    </source>
</reference>
<dbReference type="Gene3D" id="3.40.50.720">
    <property type="entry name" value="NAD(P)-binding Rossmann-like Domain"/>
    <property type="match status" value="1"/>
</dbReference>
<dbReference type="PANTHER" id="PTHR14097">
    <property type="entry name" value="OXIDOREDUCTASE HTATIP2"/>
    <property type="match status" value="1"/>
</dbReference>
<dbReference type="RefSeq" id="WP_341835224.1">
    <property type="nucleotide sequence ID" value="NZ_CP149822.1"/>
</dbReference>
<proteinExistence type="predicted"/>
<gene>
    <name evidence="1" type="ORF">WJU16_20250</name>
</gene>
<protein>
    <submittedName>
        <fullName evidence="1">Epimerase</fullName>
    </submittedName>
</protein>
<organism evidence="1 2">
    <name type="scientific">Chitinophaga pollutisoli</name>
    <dbReference type="NCBI Taxonomy" id="3133966"/>
    <lineage>
        <taxon>Bacteria</taxon>
        <taxon>Pseudomonadati</taxon>
        <taxon>Bacteroidota</taxon>
        <taxon>Chitinophagia</taxon>
        <taxon>Chitinophagales</taxon>
        <taxon>Chitinophagaceae</taxon>
        <taxon>Chitinophaga</taxon>
    </lineage>
</organism>
<evidence type="ECO:0000313" key="1">
    <source>
        <dbReference type="EMBL" id="WZN40301.1"/>
    </source>
</evidence>